<proteinExistence type="predicted"/>
<dbReference type="Gene3D" id="1.20.120.450">
    <property type="entry name" value="dinb family like domain"/>
    <property type="match status" value="1"/>
</dbReference>
<dbReference type="Pfam" id="PF04978">
    <property type="entry name" value="MST"/>
    <property type="match status" value="1"/>
</dbReference>
<dbReference type="InterPro" id="IPR007061">
    <property type="entry name" value="MST-like"/>
</dbReference>
<dbReference type="KEGG" id="kcm:ABWK59_07905"/>
<reference evidence="1" key="1">
    <citation type="submission" date="2024-06" db="EMBL/GenBank/DDBJ databases">
        <title>The genome sequences of Kitasatospora sp. strain HUAS MG31.</title>
        <authorList>
            <person name="Mo P."/>
        </authorList>
    </citation>
    <scope>NUCLEOTIDE SEQUENCE</scope>
    <source>
        <strain evidence="1">HUAS MG31</strain>
    </source>
</reference>
<accession>A0AAU8JSQ5</accession>
<name>A0AAU8JSQ5_9ACTN</name>
<dbReference type="EMBL" id="CP159872">
    <property type="protein sequence ID" value="XCM78862.1"/>
    <property type="molecule type" value="Genomic_DNA"/>
</dbReference>
<dbReference type="InterPro" id="IPR034660">
    <property type="entry name" value="DinB/YfiT-like"/>
</dbReference>
<dbReference type="AlphaFoldDB" id="A0AAU8JSQ5"/>
<dbReference type="SUPFAM" id="SSF109854">
    <property type="entry name" value="DinB/YfiT-like putative metalloenzymes"/>
    <property type="match status" value="1"/>
</dbReference>
<gene>
    <name evidence="1" type="ORF">ABWK59_07905</name>
</gene>
<evidence type="ECO:0000313" key="1">
    <source>
        <dbReference type="EMBL" id="XCM78862.1"/>
    </source>
</evidence>
<protein>
    <submittedName>
        <fullName evidence="1">DinB family protein</fullName>
    </submittedName>
</protein>
<organism evidence="1">
    <name type="scientific">Kitasatospora camelliae</name>
    <dbReference type="NCBI Taxonomy" id="3156397"/>
    <lineage>
        <taxon>Bacteria</taxon>
        <taxon>Bacillati</taxon>
        <taxon>Actinomycetota</taxon>
        <taxon>Actinomycetes</taxon>
        <taxon>Kitasatosporales</taxon>
        <taxon>Streptomycetaceae</taxon>
        <taxon>Kitasatospora</taxon>
    </lineage>
</organism>
<sequence>MTTLPFPVGTERDALIGFLGRQREALIRKLDGLSEADLRKAPTDSSLTLLGLLKHNALWERRWFQIIAAGRTFPGEWPETELDTDEDFRLTDEDTLAHWLEYYRAQIAATEGVLADTDLDAPCALAGHTHRNLRWVALHMIEEIARHAGHADIIRETLDGARGM</sequence>
<dbReference type="RefSeq" id="WP_354639087.1">
    <property type="nucleotide sequence ID" value="NZ_CP159872.1"/>
</dbReference>